<dbReference type="AlphaFoldDB" id="A0A427XV94"/>
<sequence length="216" mass="23384">MDDLIATLSGGMHVSQESYDLESFKASLARTLVVPVSPSASSGTGGSLPRTRPASMHIPFTMDGLYAQPPPSPSSQCSQLSQFPFEEAASPASSPPAYSYEYDMDDDAALNAAFAGDAFAPMWEQPAAPVAADPWGAFNAEKHAAAWGSVPTQSVSVSLPEANQFALHHHQQQQLQYQQYHHQQQQYYEDEGMDEDAAEAVLDEEEALNGGYVRAW</sequence>
<proteinExistence type="predicted"/>
<protein>
    <submittedName>
        <fullName evidence="2">Uncharacterized protein</fullName>
    </submittedName>
</protein>
<dbReference type="RefSeq" id="XP_028476982.1">
    <property type="nucleotide sequence ID" value="XM_028623089.1"/>
</dbReference>
<dbReference type="GeneID" id="39592287"/>
<dbReference type="EMBL" id="RSCE01000005">
    <property type="protein sequence ID" value="RSH82750.1"/>
    <property type="molecule type" value="Genomic_DNA"/>
</dbReference>
<name>A0A427XV94_9TREE</name>
<evidence type="ECO:0000256" key="1">
    <source>
        <dbReference type="SAM" id="MobiDB-lite"/>
    </source>
</evidence>
<evidence type="ECO:0000313" key="3">
    <source>
        <dbReference type="Proteomes" id="UP000279236"/>
    </source>
</evidence>
<organism evidence="2 3">
    <name type="scientific">Apiotrichum porosum</name>
    <dbReference type="NCBI Taxonomy" id="105984"/>
    <lineage>
        <taxon>Eukaryota</taxon>
        <taxon>Fungi</taxon>
        <taxon>Dikarya</taxon>
        <taxon>Basidiomycota</taxon>
        <taxon>Agaricomycotina</taxon>
        <taxon>Tremellomycetes</taxon>
        <taxon>Trichosporonales</taxon>
        <taxon>Trichosporonaceae</taxon>
        <taxon>Apiotrichum</taxon>
    </lineage>
</organism>
<accession>A0A427XV94</accession>
<gene>
    <name evidence="2" type="ORF">EHS24_007744</name>
</gene>
<dbReference type="Proteomes" id="UP000279236">
    <property type="component" value="Unassembled WGS sequence"/>
</dbReference>
<comment type="caution">
    <text evidence="2">The sequence shown here is derived from an EMBL/GenBank/DDBJ whole genome shotgun (WGS) entry which is preliminary data.</text>
</comment>
<dbReference type="OrthoDB" id="2564985at2759"/>
<reference evidence="2 3" key="1">
    <citation type="submission" date="2018-11" db="EMBL/GenBank/DDBJ databases">
        <title>Genome sequence of Apiotrichum porosum DSM 27194.</title>
        <authorList>
            <person name="Aliyu H."/>
            <person name="Gorte O."/>
            <person name="Ochsenreither K."/>
        </authorList>
    </citation>
    <scope>NUCLEOTIDE SEQUENCE [LARGE SCALE GENOMIC DNA]</scope>
    <source>
        <strain evidence="2 3">DSM 27194</strain>
    </source>
</reference>
<keyword evidence="3" id="KW-1185">Reference proteome</keyword>
<evidence type="ECO:0000313" key="2">
    <source>
        <dbReference type="EMBL" id="RSH82750.1"/>
    </source>
</evidence>
<feature type="region of interest" description="Disordered" evidence="1">
    <location>
        <begin position="61"/>
        <end position="80"/>
    </location>
</feature>